<dbReference type="OrthoDB" id="5591786at2759"/>
<feature type="region of interest" description="Disordered" evidence="1">
    <location>
        <begin position="184"/>
        <end position="212"/>
    </location>
</feature>
<feature type="compositionally biased region" description="Acidic residues" evidence="1">
    <location>
        <begin position="387"/>
        <end position="401"/>
    </location>
</feature>
<organism evidence="2 3">
    <name type="scientific">Claviceps pazoutovae</name>
    <dbReference type="NCBI Taxonomy" id="1649127"/>
    <lineage>
        <taxon>Eukaryota</taxon>
        <taxon>Fungi</taxon>
        <taxon>Dikarya</taxon>
        <taxon>Ascomycota</taxon>
        <taxon>Pezizomycotina</taxon>
        <taxon>Sordariomycetes</taxon>
        <taxon>Hypocreomycetidae</taxon>
        <taxon>Hypocreales</taxon>
        <taxon>Clavicipitaceae</taxon>
        <taxon>Claviceps</taxon>
    </lineage>
</organism>
<dbReference type="AlphaFoldDB" id="A0A9P7SEI1"/>
<dbReference type="Proteomes" id="UP000706124">
    <property type="component" value="Unassembled WGS sequence"/>
</dbReference>
<protein>
    <submittedName>
        <fullName evidence="2">Uncharacterized protein</fullName>
    </submittedName>
</protein>
<name>A0A9P7SEI1_9HYPO</name>
<accession>A0A9P7SEI1</accession>
<sequence>MDKLREKERPFCPTIVGPCHVQTATDRFGNEAKRAILYLERLRHDWRPNSTHVINHGPDAATYKLLPPMPQDSCSNLTALSQNYNLYFAAHQSTLYVYVPRNGPRATIPRHPDARICSYSTPMVPLKAEGLNRFDAPRSIRHLVVSGFGRNEVVVMCHGDGNITAFYTKDIAEYVYCQPNTTSENTTASTATMSGERHDSPEPAQSRDKTPKPFFHENVDGWIRGVAVHQKSQLIAVFTDRSKITVFAPALPRSKSQAQACDCESCCQGIKDRVRRRARNWRIIVAQSDLAGGISSVSFVDDKYGNAVKRNWLGAPLEDLEVEPELQPGSHPMVNIANYIRDLPENPCTQSPNNGGFGNMTDETVTYEWSDDGTKINTVGQSHETEDNGDDDDNDDADDMLYDSSCSNSEAEDDACEPGATSRRCPKTPPHAHDASDRLDMAYMPHNGETCVIPKGKWGLRKFLTGPNHFNMNPQREEHVSELAKLAKRHHLIRMYQKDCAMHPLYRNPDPKRLPEHGVVFPDVLAMHYTHDQRLEDLQSNFVVSDKMDKVVHIPELFLLVIRSGLGRVMLVTPTRLVRPIKKPTGVLRHGLCLEWVLPRQSDEAVHRTNMRPLHGMAVGPVQEVGVTDRREGRQQAALRPKRYKLMLHYRNHDILTYEITREEETGKICIF</sequence>
<evidence type="ECO:0000256" key="1">
    <source>
        <dbReference type="SAM" id="MobiDB-lite"/>
    </source>
</evidence>
<evidence type="ECO:0000313" key="3">
    <source>
        <dbReference type="Proteomes" id="UP000706124"/>
    </source>
</evidence>
<keyword evidence="3" id="KW-1185">Reference proteome</keyword>
<feature type="region of interest" description="Disordered" evidence="1">
    <location>
        <begin position="373"/>
        <end position="433"/>
    </location>
</feature>
<comment type="caution">
    <text evidence="2">The sequence shown here is derived from an EMBL/GenBank/DDBJ whole genome shotgun (WGS) entry which is preliminary data.</text>
</comment>
<evidence type="ECO:0000313" key="2">
    <source>
        <dbReference type="EMBL" id="KAG5931413.1"/>
    </source>
</evidence>
<proteinExistence type="predicted"/>
<dbReference type="EMBL" id="SRPO01000575">
    <property type="protein sequence ID" value="KAG5931413.1"/>
    <property type="molecule type" value="Genomic_DNA"/>
</dbReference>
<reference evidence="2 3" key="1">
    <citation type="journal article" date="2020" name="bioRxiv">
        <title>Whole genome comparisons of ergot fungi reveals the divergence and evolution of species within the genus Claviceps are the result of varying mechanisms driving genome evolution and host range expansion.</title>
        <authorList>
            <person name="Wyka S.A."/>
            <person name="Mondo S.J."/>
            <person name="Liu M."/>
            <person name="Dettman J."/>
            <person name="Nalam V."/>
            <person name="Broders K.D."/>
        </authorList>
    </citation>
    <scope>NUCLEOTIDE SEQUENCE [LARGE SCALE GENOMIC DNA]</scope>
    <source>
        <strain evidence="2 3">CCC 1485</strain>
    </source>
</reference>
<feature type="compositionally biased region" description="Basic and acidic residues" evidence="1">
    <location>
        <begin position="195"/>
        <end position="212"/>
    </location>
</feature>
<gene>
    <name evidence="2" type="ORF">E4U60_006105</name>
</gene>